<keyword evidence="9" id="KW-1185">Reference proteome</keyword>
<dbReference type="InterPro" id="IPR051708">
    <property type="entry name" value="Plant_Aspart_Prot_A1"/>
</dbReference>
<dbReference type="GO" id="GO:0004190">
    <property type="term" value="F:aspartic-type endopeptidase activity"/>
    <property type="evidence" value="ECO:0007669"/>
    <property type="project" value="UniProtKB-KW"/>
</dbReference>
<dbReference type="Gramene" id="Dexi4A01G0016310.1">
    <property type="protein sequence ID" value="Dexi4A01G0016310.1:cds"/>
    <property type="gene ID" value="Dexi4A01G0016310"/>
</dbReference>
<evidence type="ECO:0000256" key="1">
    <source>
        <dbReference type="ARBA" id="ARBA00007447"/>
    </source>
</evidence>
<evidence type="ECO:0000313" key="9">
    <source>
        <dbReference type="Proteomes" id="UP000636709"/>
    </source>
</evidence>
<evidence type="ECO:0000256" key="4">
    <source>
        <dbReference type="ARBA" id="ARBA00022801"/>
    </source>
</evidence>
<reference evidence="8" key="1">
    <citation type="submission" date="2020-07" db="EMBL/GenBank/DDBJ databases">
        <title>Genome sequence and genetic diversity analysis of an under-domesticated orphan crop, white fonio (Digitaria exilis).</title>
        <authorList>
            <person name="Bennetzen J.L."/>
            <person name="Chen S."/>
            <person name="Ma X."/>
            <person name="Wang X."/>
            <person name="Yssel A.E.J."/>
            <person name="Chaluvadi S.R."/>
            <person name="Johnson M."/>
            <person name="Gangashetty P."/>
            <person name="Hamidou F."/>
            <person name="Sanogo M.D."/>
            <person name="Zwaenepoel A."/>
            <person name="Wallace J."/>
            <person name="Van De Peer Y."/>
            <person name="Van Deynze A."/>
        </authorList>
    </citation>
    <scope>NUCLEOTIDE SEQUENCE</scope>
    <source>
        <tissue evidence="8">Leaves</tissue>
    </source>
</reference>
<dbReference type="PROSITE" id="PS51767">
    <property type="entry name" value="PEPTIDASE_A1"/>
    <property type="match status" value="1"/>
</dbReference>
<accession>A0A835AAW3</accession>
<proteinExistence type="inferred from homology"/>
<dbReference type="Proteomes" id="UP000636709">
    <property type="component" value="Unassembled WGS sequence"/>
</dbReference>
<evidence type="ECO:0000256" key="6">
    <source>
        <dbReference type="SAM" id="MobiDB-lite"/>
    </source>
</evidence>
<comment type="similarity">
    <text evidence="1">Belongs to the peptidase A1 family.</text>
</comment>
<sequence>MVRPAKTKYPRMTMTPRTKQQLNKFFKNHAPDMADLVPNNQGQGGGGDNGQSEPGSGTSNSSQGSNGGGQSQHAPATNAGMYFYSYSVGTPPQTVSGALDISSELVWTQCSCATCDVSTSTTPFDPSLSTTVADLPCTSTACQDFVNQTCDAPECTYVYMYRGGVANTTGYLATDTLTFDTTSRVEGVVFGCGFDSAGDFGGASGGVIGLGRGPLSLVSQLQADRFSYYFVPDDSTGAGAESFIHFGDDATTQTSHAVSTPLLATSDDPNLYLVGLTGIKVDGKDLAIPRGTFDLQKDGSGGVVLSIAVPVTFLEESAYKLLRQAMASGIRLPTANGTEALGLDLCYTSQSLTAAKIPAVSLVFDGGAAMELEVGNYFYMDAGSGLECLTILPSDSGTSLLGSLIQAGTHMIYDIRGSTLTFESLEQASPPSNSSQGASRPRRSSAPPPRSPVVIAHFFFWVVVFMVL</sequence>
<dbReference type="Pfam" id="PF14543">
    <property type="entry name" value="TAXi_N"/>
    <property type="match status" value="1"/>
</dbReference>
<dbReference type="CDD" id="cd05476">
    <property type="entry name" value="pepsin_A_like_plant"/>
    <property type="match status" value="1"/>
</dbReference>
<feature type="compositionally biased region" description="Polar residues" evidence="6">
    <location>
        <begin position="426"/>
        <end position="437"/>
    </location>
</feature>
<name>A0A835AAW3_9POAL</name>
<organism evidence="8 9">
    <name type="scientific">Digitaria exilis</name>
    <dbReference type="NCBI Taxonomy" id="1010633"/>
    <lineage>
        <taxon>Eukaryota</taxon>
        <taxon>Viridiplantae</taxon>
        <taxon>Streptophyta</taxon>
        <taxon>Embryophyta</taxon>
        <taxon>Tracheophyta</taxon>
        <taxon>Spermatophyta</taxon>
        <taxon>Magnoliopsida</taxon>
        <taxon>Liliopsida</taxon>
        <taxon>Poales</taxon>
        <taxon>Poaceae</taxon>
        <taxon>PACMAD clade</taxon>
        <taxon>Panicoideae</taxon>
        <taxon>Panicodae</taxon>
        <taxon>Paniceae</taxon>
        <taxon>Anthephorinae</taxon>
        <taxon>Digitaria</taxon>
    </lineage>
</organism>
<keyword evidence="5" id="KW-0325">Glycoprotein</keyword>
<dbReference type="InterPro" id="IPR034161">
    <property type="entry name" value="Pepsin-like_plant"/>
</dbReference>
<dbReference type="InterPro" id="IPR032861">
    <property type="entry name" value="TAXi_N"/>
</dbReference>
<dbReference type="EMBL" id="JACEFO010002816">
    <property type="protein sequence ID" value="KAF8648388.1"/>
    <property type="molecule type" value="Genomic_DNA"/>
</dbReference>
<evidence type="ECO:0000256" key="2">
    <source>
        <dbReference type="ARBA" id="ARBA00022670"/>
    </source>
</evidence>
<keyword evidence="2" id="KW-0645">Protease</keyword>
<dbReference type="PANTHER" id="PTHR47967">
    <property type="entry name" value="OS07G0603500 PROTEIN-RELATED"/>
    <property type="match status" value="1"/>
</dbReference>
<feature type="region of interest" description="Disordered" evidence="6">
    <location>
        <begin position="32"/>
        <end position="74"/>
    </location>
</feature>
<feature type="compositionally biased region" description="Low complexity" evidence="6">
    <location>
        <begin position="55"/>
        <end position="64"/>
    </location>
</feature>
<dbReference type="AlphaFoldDB" id="A0A835AAW3"/>
<dbReference type="InterPro" id="IPR032799">
    <property type="entry name" value="TAXi_C"/>
</dbReference>
<dbReference type="SUPFAM" id="SSF50630">
    <property type="entry name" value="Acid proteases"/>
    <property type="match status" value="1"/>
</dbReference>
<dbReference type="InterPro" id="IPR021109">
    <property type="entry name" value="Peptidase_aspartic_dom_sf"/>
</dbReference>
<dbReference type="Gene3D" id="2.40.70.10">
    <property type="entry name" value="Acid Proteases"/>
    <property type="match status" value="2"/>
</dbReference>
<dbReference type="OrthoDB" id="695235at2759"/>
<dbReference type="PANTHER" id="PTHR47967:SF85">
    <property type="entry name" value="OS05G0384300 PROTEIN"/>
    <property type="match status" value="1"/>
</dbReference>
<dbReference type="GO" id="GO:0006508">
    <property type="term" value="P:proteolysis"/>
    <property type="evidence" value="ECO:0007669"/>
    <property type="project" value="UniProtKB-KW"/>
</dbReference>
<evidence type="ECO:0000313" key="8">
    <source>
        <dbReference type="EMBL" id="KAF8648388.1"/>
    </source>
</evidence>
<dbReference type="Pfam" id="PF14541">
    <property type="entry name" value="TAXi_C"/>
    <property type="match status" value="1"/>
</dbReference>
<evidence type="ECO:0000259" key="7">
    <source>
        <dbReference type="PROSITE" id="PS51767"/>
    </source>
</evidence>
<dbReference type="FunFam" id="2.40.70.10:FF:000074">
    <property type="entry name" value="Os05g0384300 protein"/>
    <property type="match status" value="1"/>
</dbReference>
<dbReference type="GO" id="GO:0005576">
    <property type="term" value="C:extracellular region"/>
    <property type="evidence" value="ECO:0007669"/>
    <property type="project" value="TreeGrafter"/>
</dbReference>
<evidence type="ECO:0000256" key="5">
    <source>
        <dbReference type="ARBA" id="ARBA00023180"/>
    </source>
</evidence>
<keyword evidence="4" id="KW-0378">Hydrolase</keyword>
<dbReference type="InterPro" id="IPR033121">
    <property type="entry name" value="PEPTIDASE_A1"/>
</dbReference>
<comment type="caution">
    <text evidence="8">The sequence shown here is derived from an EMBL/GenBank/DDBJ whole genome shotgun (WGS) entry which is preliminary data.</text>
</comment>
<gene>
    <name evidence="8" type="ORF">HU200_064974</name>
</gene>
<protein>
    <recommendedName>
        <fullName evidence="7">Peptidase A1 domain-containing protein</fullName>
    </recommendedName>
</protein>
<feature type="region of interest" description="Disordered" evidence="6">
    <location>
        <begin position="426"/>
        <end position="448"/>
    </location>
</feature>
<evidence type="ECO:0000256" key="3">
    <source>
        <dbReference type="ARBA" id="ARBA00022750"/>
    </source>
</evidence>
<feature type="domain" description="Peptidase A1" evidence="7">
    <location>
        <begin position="82"/>
        <end position="423"/>
    </location>
</feature>
<keyword evidence="3" id="KW-0064">Aspartyl protease</keyword>